<feature type="domain" description="HTH lysR-type" evidence="1">
    <location>
        <begin position="29"/>
        <end position="86"/>
    </location>
</feature>
<dbReference type="Gene3D" id="1.10.10.10">
    <property type="entry name" value="Winged helix-like DNA-binding domain superfamily/Winged helix DNA-binding domain"/>
    <property type="match status" value="1"/>
</dbReference>
<dbReference type="PANTHER" id="PTHR38431">
    <property type="entry name" value="BLL2305 PROTEIN"/>
    <property type="match status" value="1"/>
</dbReference>
<dbReference type="Pfam" id="PF12727">
    <property type="entry name" value="PBP_like"/>
    <property type="match status" value="1"/>
</dbReference>
<dbReference type="Pfam" id="PF00126">
    <property type="entry name" value="HTH_1"/>
    <property type="match status" value="1"/>
</dbReference>
<dbReference type="InterPro" id="IPR024370">
    <property type="entry name" value="PBP_domain"/>
</dbReference>
<evidence type="ECO:0000313" key="4">
    <source>
        <dbReference type="Proteomes" id="UP001265700"/>
    </source>
</evidence>
<evidence type="ECO:0000259" key="1">
    <source>
        <dbReference type="Pfam" id="PF00126"/>
    </source>
</evidence>
<protein>
    <submittedName>
        <fullName evidence="3">Molybdate transport repressor ModE-like protein</fullName>
    </submittedName>
</protein>
<dbReference type="InterPro" id="IPR000847">
    <property type="entry name" value="LysR_HTH_N"/>
</dbReference>
<organism evidence="3 4">
    <name type="scientific">Hydrogenophaga palleronii</name>
    <dbReference type="NCBI Taxonomy" id="65655"/>
    <lineage>
        <taxon>Bacteria</taxon>
        <taxon>Pseudomonadati</taxon>
        <taxon>Pseudomonadota</taxon>
        <taxon>Betaproteobacteria</taxon>
        <taxon>Burkholderiales</taxon>
        <taxon>Comamonadaceae</taxon>
        <taxon>Hydrogenophaga</taxon>
    </lineage>
</organism>
<dbReference type="EMBL" id="JAVDWU010000002">
    <property type="protein sequence ID" value="MDR7149124.1"/>
    <property type="molecule type" value="Genomic_DNA"/>
</dbReference>
<dbReference type="PANTHER" id="PTHR38431:SF1">
    <property type="entry name" value="BLL2305 PROTEIN"/>
    <property type="match status" value="1"/>
</dbReference>
<dbReference type="Gene3D" id="3.40.190.10">
    <property type="entry name" value="Periplasmic binding protein-like II"/>
    <property type="match status" value="1"/>
</dbReference>
<name>A0ABU1WJ95_9BURK</name>
<proteinExistence type="predicted"/>
<accession>A0ABU1WJ95</accession>
<dbReference type="SUPFAM" id="SSF53850">
    <property type="entry name" value="Periplasmic binding protein-like II"/>
    <property type="match status" value="1"/>
</dbReference>
<dbReference type="InterPro" id="IPR036390">
    <property type="entry name" value="WH_DNA-bd_sf"/>
</dbReference>
<dbReference type="SUPFAM" id="SSF46785">
    <property type="entry name" value="Winged helix' DNA-binding domain"/>
    <property type="match status" value="1"/>
</dbReference>
<feature type="domain" description="PBP" evidence="2">
    <location>
        <begin position="160"/>
        <end position="344"/>
    </location>
</feature>
<evidence type="ECO:0000313" key="3">
    <source>
        <dbReference type="EMBL" id="MDR7149124.1"/>
    </source>
</evidence>
<dbReference type="InterPro" id="IPR036388">
    <property type="entry name" value="WH-like_DNA-bd_sf"/>
</dbReference>
<dbReference type="RefSeq" id="WP_310312603.1">
    <property type="nucleotide sequence ID" value="NZ_JAVDWU010000002.1"/>
</dbReference>
<gene>
    <name evidence="3" type="ORF">J2W49_001073</name>
</gene>
<keyword evidence="4" id="KW-1185">Reference proteome</keyword>
<dbReference type="Proteomes" id="UP001265700">
    <property type="component" value="Unassembled WGS sequence"/>
</dbReference>
<sequence length="377" mass="41487">MRKVELSYALHHQRTGESDSAAMLRNPMMDVLHAVRSHGSISAAARHLGLSYRHVWGQLKQWEAELGQELIVWERGQAALLSPFGQRLLMAERLAQARLGPQMEHLRAELERAFAQAFEPASEAGSKSLLTLYASHDHALNALQDMAAGWGPQQADSLRQALHLDLRFCGSVDAIRALNEGRCQLAGFHTQPFADTNSLSARTYRPLLKPGSHKIIGFARRSQGLMVAPGNPLRLRNMQDVARLQARFVNRAKGTGTRLLLDELLEQSQLLPQDIDGFDNVEASHAAVAQAVASGSADAGLGTEYAAREAGLDFVPLTEERYLLVGLKSALDQAPVKQLLALLRSPSWGKRLAELPGYAPDHCGEVAAMKRLLPWWR</sequence>
<evidence type="ECO:0000259" key="2">
    <source>
        <dbReference type="Pfam" id="PF12727"/>
    </source>
</evidence>
<comment type="caution">
    <text evidence="3">The sequence shown here is derived from an EMBL/GenBank/DDBJ whole genome shotgun (WGS) entry which is preliminary data.</text>
</comment>
<reference evidence="3 4" key="1">
    <citation type="submission" date="2023-07" db="EMBL/GenBank/DDBJ databases">
        <title>Sorghum-associated microbial communities from plants grown in Nebraska, USA.</title>
        <authorList>
            <person name="Schachtman D."/>
        </authorList>
    </citation>
    <scope>NUCLEOTIDE SEQUENCE [LARGE SCALE GENOMIC DNA]</scope>
    <source>
        <strain evidence="3 4">4249</strain>
    </source>
</reference>